<dbReference type="AlphaFoldDB" id="A0A067CAV1"/>
<dbReference type="GO" id="GO:0034599">
    <property type="term" value="P:cellular response to oxidative stress"/>
    <property type="evidence" value="ECO:0007669"/>
    <property type="project" value="TreeGrafter"/>
</dbReference>
<dbReference type="CDD" id="cd03419">
    <property type="entry name" value="GRX_GRXh_1_2_like"/>
    <property type="match status" value="1"/>
</dbReference>
<dbReference type="KEGG" id="spar:SPRG_08365"/>
<dbReference type="STRING" id="695850.A0A067CAV1"/>
<dbReference type="Proteomes" id="UP000030745">
    <property type="component" value="Unassembled WGS sequence"/>
</dbReference>
<dbReference type="GO" id="GO:0005737">
    <property type="term" value="C:cytoplasm"/>
    <property type="evidence" value="ECO:0007669"/>
    <property type="project" value="TreeGrafter"/>
</dbReference>
<dbReference type="FunFam" id="3.40.30.10:FF:000093">
    <property type="entry name" value="Glutaredoxin 2"/>
    <property type="match status" value="1"/>
</dbReference>
<organism evidence="2 3">
    <name type="scientific">Saprolegnia parasitica (strain CBS 223.65)</name>
    <dbReference type="NCBI Taxonomy" id="695850"/>
    <lineage>
        <taxon>Eukaryota</taxon>
        <taxon>Sar</taxon>
        <taxon>Stramenopiles</taxon>
        <taxon>Oomycota</taxon>
        <taxon>Saprolegniomycetes</taxon>
        <taxon>Saprolegniales</taxon>
        <taxon>Saprolegniaceae</taxon>
        <taxon>Saprolegnia</taxon>
    </lineage>
</organism>
<dbReference type="Gene3D" id="3.40.30.10">
    <property type="entry name" value="Glutaredoxin"/>
    <property type="match status" value="1"/>
</dbReference>
<dbReference type="EMBL" id="KK583225">
    <property type="protein sequence ID" value="KDO26290.1"/>
    <property type="molecule type" value="Genomic_DNA"/>
</dbReference>
<accession>A0A067CAV1</accession>
<dbReference type="PROSITE" id="PS51354">
    <property type="entry name" value="GLUTAREDOXIN_2"/>
    <property type="match status" value="1"/>
</dbReference>
<dbReference type="PRINTS" id="PR00160">
    <property type="entry name" value="GLUTAREDOXIN"/>
</dbReference>
<reference evidence="2 3" key="1">
    <citation type="journal article" date="2013" name="PLoS Genet.">
        <title>Distinctive expansion of potential virulence genes in the genome of the oomycete fish pathogen Saprolegnia parasitica.</title>
        <authorList>
            <person name="Jiang R.H."/>
            <person name="de Bruijn I."/>
            <person name="Haas B.J."/>
            <person name="Belmonte R."/>
            <person name="Lobach L."/>
            <person name="Christie J."/>
            <person name="van den Ackerveken G."/>
            <person name="Bottin A."/>
            <person name="Bulone V."/>
            <person name="Diaz-Moreno S.M."/>
            <person name="Dumas B."/>
            <person name="Fan L."/>
            <person name="Gaulin E."/>
            <person name="Govers F."/>
            <person name="Grenville-Briggs L.J."/>
            <person name="Horner N.R."/>
            <person name="Levin J.Z."/>
            <person name="Mammella M."/>
            <person name="Meijer H.J."/>
            <person name="Morris P."/>
            <person name="Nusbaum C."/>
            <person name="Oome S."/>
            <person name="Phillips A.J."/>
            <person name="van Rooyen D."/>
            <person name="Rzeszutek E."/>
            <person name="Saraiva M."/>
            <person name="Secombes C.J."/>
            <person name="Seidl M.F."/>
            <person name="Snel B."/>
            <person name="Stassen J.H."/>
            <person name="Sykes S."/>
            <person name="Tripathy S."/>
            <person name="van den Berg H."/>
            <person name="Vega-Arreguin J.C."/>
            <person name="Wawra S."/>
            <person name="Young S.K."/>
            <person name="Zeng Q."/>
            <person name="Dieguez-Uribeondo J."/>
            <person name="Russ C."/>
            <person name="Tyler B.M."/>
            <person name="van West P."/>
        </authorList>
    </citation>
    <scope>NUCLEOTIDE SEQUENCE [LARGE SCALE GENOMIC DNA]</scope>
    <source>
        <strain evidence="2 3">CBS 223.65</strain>
    </source>
</reference>
<dbReference type="OrthoDB" id="418495at2759"/>
<proteinExistence type="predicted"/>
<gene>
    <name evidence="2" type="ORF">SPRG_08365</name>
</gene>
<dbReference type="PANTHER" id="PTHR45694">
    <property type="entry name" value="GLUTAREDOXIN 2"/>
    <property type="match status" value="1"/>
</dbReference>
<dbReference type="InterPro" id="IPR002109">
    <property type="entry name" value="Glutaredoxin"/>
</dbReference>
<dbReference type="InterPro" id="IPR036249">
    <property type="entry name" value="Thioredoxin-like_sf"/>
</dbReference>
<dbReference type="GO" id="GO:0015038">
    <property type="term" value="F:glutathione disulfide oxidoreductase activity"/>
    <property type="evidence" value="ECO:0007669"/>
    <property type="project" value="TreeGrafter"/>
</dbReference>
<sequence length="134" mass="14767">MMHSIALSRKVVAAACRRMHMEASSSDVTKSAVKELIGASQVVLFSKSYCQFSERVKELFEDMDIQSLTIELDDLDEGAHIQDALRDMTQQCTIPNVFINGKHIGGCESVMKLVKANKLMDTISGDEQAPAHHG</sequence>
<dbReference type="OMA" id="DSTHAQF"/>
<evidence type="ECO:0000259" key="1">
    <source>
        <dbReference type="Pfam" id="PF00462"/>
    </source>
</evidence>
<dbReference type="NCBIfam" id="TIGR02180">
    <property type="entry name" value="GRX_euk"/>
    <property type="match status" value="1"/>
</dbReference>
<dbReference type="InterPro" id="IPR011899">
    <property type="entry name" value="Glutaredoxin_euk/vir"/>
</dbReference>
<dbReference type="RefSeq" id="XP_012202994.1">
    <property type="nucleotide sequence ID" value="XM_012347604.1"/>
</dbReference>
<dbReference type="VEuPathDB" id="FungiDB:SPRG_08365"/>
<dbReference type="Pfam" id="PF00462">
    <property type="entry name" value="Glutaredoxin"/>
    <property type="match status" value="1"/>
</dbReference>
<dbReference type="SUPFAM" id="SSF52833">
    <property type="entry name" value="Thioredoxin-like"/>
    <property type="match status" value="1"/>
</dbReference>
<keyword evidence="3" id="KW-1185">Reference proteome</keyword>
<dbReference type="PANTHER" id="PTHR45694:SF18">
    <property type="entry name" value="GLUTAREDOXIN-1-RELATED"/>
    <property type="match status" value="1"/>
</dbReference>
<evidence type="ECO:0000313" key="3">
    <source>
        <dbReference type="Proteomes" id="UP000030745"/>
    </source>
</evidence>
<protein>
    <recommendedName>
        <fullName evidence="1">Glutaredoxin domain-containing protein</fullName>
    </recommendedName>
</protein>
<name>A0A067CAV1_SAPPC</name>
<dbReference type="GeneID" id="24130589"/>
<feature type="domain" description="Glutaredoxin" evidence="1">
    <location>
        <begin position="42"/>
        <end position="104"/>
    </location>
</feature>
<evidence type="ECO:0000313" key="2">
    <source>
        <dbReference type="EMBL" id="KDO26290.1"/>
    </source>
</evidence>
<dbReference type="InterPro" id="IPR014025">
    <property type="entry name" value="Glutaredoxin_subgr"/>
</dbReference>